<dbReference type="AlphaFoldDB" id="A0A7C4AHJ1"/>
<comment type="caution">
    <text evidence="2">The sequence shown here is derived from an EMBL/GenBank/DDBJ whole genome shotgun (WGS) entry which is preliminary data.</text>
</comment>
<dbReference type="EMBL" id="DSRP01000554">
    <property type="protein sequence ID" value="HGG92887.1"/>
    <property type="molecule type" value="Genomic_DNA"/>
</dbReference>
<name>A0A7C4AHJ1_9BACT</name>
<organism evidence="2">
    <name type="scientific">Fundidesulfovibrio putealis</name>
    <dbReference type="NCBI Taxonomy" id="270496"/>
    <lineage>
        <taxon>Bacteria</taxon>
        <taxon>Pseudomonadati</taxon>
        <taxon>Thermodesulfobacteriota</taxon>
        <taxon>Desulfovibrionia</taxon>
        <taxon>Desulfovibrionales</taxon>
        <taxon>Desulfovibrionaceae</taxon>
        <taxon>Fundidesulfovibrio</taxon>
    </lineage>
</organism>
<evidence type="ECO:0000256" key="1">
    <source>
        <dbReference type="SAM" id="MobiDB-lite"/>
    </source>
</evidence>
<evidence type="ECO:0000313" key="2">
    <source>
        <dbReference type="EMBL" id="HGG92887.1"/>
    </source>
</evidence>
<protein>
    <recommendedName>
        <fullName evidence="3">Sirohydrochlorin cobaltochelatase</fullName>
    </recommendedName>
</protein>
<sequence>MNGGCTHSGPQGARARARRRPPLPSGASILPLSHGPTPQYSEEDVMRRAVLFLVFVLLLPTLALAHGDKTPKGPNWGIVLAAFGSVRPEARAALDNVRAAMEDAFPGVPVRMGYSSRMVRGQLKVPSPLTVMSQLADEGRTDIVVVPLYVTAGDEYLDLLAQVRVLHGLTHAKVNKPPFTRVVLCDPALGSTAHGDARAMARTARALKADADAARAAGAALVYAGHGNPRRPAWEMAAFQSVLRKTSPGLVVAVGSLDATPGLEDVIKSLKAAKARKVLLYPLLFVSGAHVDDDLCGAGKDTWKNALEAAGFSVECLARGLGESPDYAAMLVERARAAMGSAR</sequence>
<proteinExistence type="predicted"/>
<dbReference type="SUPFAM" id="SSF53800">
    <property type="entry name" value="Chelatase"/>
    <property type="match status" value="1"/>
</dbReference>
<dbReference type="InterPro" id="IPR010388">
    <property type="entry name" value="Anaerobic_Co-chelatase"/>
</dbReference>
<dbReference type="Gene3D" id="3.40.50.1400">
    <property type="match status" value="2"/>
</dbReference>
<dbReference type="GO" id="GO:0016852">
    <property type="term" value="F:sirohydrochlorin cobaltochelatase activity"/>
    <property type="evidence" value="ECO:0007669"/>
    <property type="project" value="InterPro"/>
</dbReference>
<dbReference type="Pfam" id="PF06180">
    <property type="entry name" value="CbiK"/>
    <property type="match status" value="1"/>
</dbReference>
<feature type="region of interest" description="Disordered" evidence="1">
    <location>
        <begin position="1"/>
        <end position="38"/>
    </location>
</feature>
<reference evidence="2" key="1">
    <citation type="journal article" date="2020" name="mSystems">
        <title>Genome- and Community-Level Interaction Insights into Carbon Utilization and Element Cycling Functions of Hydrothermarchaeota in Hydrothermal Sediment.</title>
        <authorList>
            <person name="Zhou Z."/>
            <person name="Liu Y."/>
            <person name="Xu W."/>
            <person name="Pan J."/>
            <person name="Luo Z.H."/>
            <person name="Li M."/>
        </authorList>
    </citation>
    <scope>NUCLEOTIDE SEQUENCE [LARGE SCALE GENOMIC DNA]</scope>
    <source>
        <strain evidence="2">SpSt-413</strain>
    </source>
</reference>
<dbReference type="GO" id="GO:0019251">
    <property type="term" value="P:anaerobic cobalamin biosynthetic process"/>
    <property type="evidence" value="ECO:0007669"/>
    <property type="project" value="InterPro"/>
</dbReference>
<accession>A0A7C4AHJ1</accession>
<evidence type="ECO:0008006" key="3">
    <source>
        <dbReference type="Google" id="ProtNLM"/>
    </source>
</evidence>
<gene>
    <name evidence="2" type="ORF">ENR59_08045</name>
</gene>